<protein>
    <recommendedName>
        <fullName evidence="4 6">dTDP-4-dehydrorhamnose reductase</fullName>
        <ecNumber evidence="3 6">1.1.1.133</ecNumber>
    </recommendedName>
</protein>
<dbReference type="GO" id="GO:0008831">
    <property type="term" value="F:dTDP-4-dehydrorhamnose reductase activity"/>
    <property type="evidence" value="ECO:0007669"/>
    <property type="project" value="UniProtKB-EC"/>
</dbReference>
<keyword evidence="6 8" id="KW-0560">Oxidoreductase</keyword>
<dbReference type="EMBL" id="JAAMRR010000131">
    <property type="protein sequence ID" value="NGX94140.1"/>
    <property type="molecule type" value="Genomic_DNA"/>
</dbReference>
<keyword evidence="9" id="KW-1185">Reference proteome</keyword>
<evidence type="ECO:0000256" key="3">
    <source>
        <dbReference type="ARBA" id="ARBA00012929"/>
    </source>
</evidence>
<keyword evidence="6" id="KW-0521">NADP</keyword>
<name>A0A7C9RDI7_9BRAD</name>
<dbReference type="Proteomes" id="UP000480266">
    <property type="component" value="Unassembled WGS sequence"/>
</dbReference>
<comment type="caution">
    <text evidence="8">The sequence shown here is derived from an EMBL/GenBank/DDBJ whole genome shotgun (WGS) entry which is preliminary data.</text>
</comment>
<evidence type="ECO:0000256" key="4">
    <source>
        <dbReference type="ARBA" id="ARBA00017099"/>
    </source>
</evidence>
<evidence type="ECO:0000313" key="8">
    <source>
        <dbReference type="EMBL" id="NGX94140.1"/>
    </source>
</evidence>
<dbReference type="UniPathway" id="UPA00124"/>
<dbReference type="NCBIfam" id="TIGR01214">
    <property type="entry name" value="rmlD"/>
    <property type="match status" value="1"/>
</dbReference>
<dbReference type="InterPro" id="IPR029903">
    <property type="entry name" value="RmlD-like-bd"/>
</dbReference>
<comment type="catalytic activity">
    <reaction evidence="5 6">
        <text>dTDP-beta-L-rhamnose + NADP(+) = dTDP-4-dehydro-beta-L-rhamnose + NADPH + H(+)</text>
        <dbReference type="Rhea" id="RHEA:21796"/>
        <dbReference type="ChEBI" id="CHEBI:15378"/>
        <dbReference type="ChEBI" id="CHEBI:57510"/>
        <dbReference type="ChEBI" id="CHEBI:57783"/>
        <dbReference type="ChEBI" id="CHEBI:58349"/>
        <dbReference type="ChEBI" id="CHEBI:62830"/>
        <dbReference type="EC" id="1.1.1.133"/>
    </reaction>
</comment>
<evidence type="ECO:0000259" key="7">
    <source>
        <dbReference type="Pfam" id="PF04321"/>
    </source>
</evidence>
<dbReference type="Gene3D" id="3.90.25.10">
    <property type="entry name" value="UDP-galactose 4-epimerase, domain 1"/>
    <property type="match status" value="1"/>
</dbReference>
<dbReference type="PANTHER" id="PTHR10491">
    <property type="entry name" value="DTDP-4-DEHYDRORHAMNOSE REDUCTASE"/>
    <property type="match status" value="1"/>
</dbReference>
<comment type="similarity">
    <text evidence="2 6">Belongs to the dTDP-4-dehydrorhamnose reductase family.</text>
</comment>
<gene>
    <name evidence="8" type="primary">rfbD</name>
    <name evidence="8" type="ORF">G4V63_02480</name>
</gene>
<comment type="pathway">
    <text evidence="1 6">Carbohydrate biosynthesis; dTDP-L-rhamnose biosynthesis.</text>
</comment>
<accession>A0A7C9RDI7</accession>
<evidence type="ECO:0000256" key="6">
    <source>
        <dbReference type="RuleBase" id="RU364082"/>
    </source>
</evidence>
<dbReference type="Gene3D" id="3.40.50.720">
    <property type="entry name" value="NAD(P)-binding Rossmann-like Domain"/>
    <property type="match status" value="1"/>
</dbReference>
<reference evidence="8" key="1">
    <citation type="submission" date="2020-02" db="EMBL/GenBank/DDBJ databases">
        <title>Draft genome sequence of Candidatus Afipia apatlaquensis IBT-C3, a potential strain for decolorization of textile dyes.</title>
        <authorList>
            <person name="Sanchez-Reyes A."/>
            <person name="Breton-Deval L."/>
            <person name="Mangelson H."/>
            <person name="Sanchez-Flores A."/>
        </authorList>
    </citation>
    <scope>NUCLEOTIDE SEQUENCE [LARGE SCALE GENOMIC DNA]</scope>
    <source>
        <strain evidence="8">IBT-C3</strain>
    </source>
</reference>
<dbReference type="Pfam" id="PF04321">
    <property type="entry name" value="RmlD_sub_bind"/>
    <property type="match status" value="1"/>
</dbReference>
<proteinExistence type="inferred from homology"/>
<dbReference type="FunFam" id="3.40.50.720:FF:000159">
    <property type="entry name" value="dTDP-4-dehydrorhamnose reductase"/>
    <property type="match status" value="1"/>
</dbReference>
<dbReference type="CDD" id="cd05254">
    <property type="entry name" value="dTDP_HR_like_SDR_e"/>
    <property type="match status" value="1"/>
</dbReference>
<dbReference type="GO" id="GO:0019305">
    <property type="term" value="P:dTDP-rhamnose biosynthetic process"/>
    <property type="evidence" value="ECO:0007669"/>
    <property type="project" value="UniProtKB-UniPathway"/>
</dbReference>
<dbReference type="SUPFAM" id="SSF51735">
    <property type="entry name" value="NAD(P)-binding Rossmann-fold domains"/>
    <property type="match status" value="1"/>
</dbReference>
<evidence type="ECO:0000313" key="9">
    <source>
        <dbReference type="Proteomes" id="UP000480266"/>
    </source>
</evidence>
<dbReference type="EC" id="1.1.1.133" evidence="3 6"/>
<dbReference type="InterPro" id="IPR005913">
    <property type="entry name" value="dTDP_dehydrorham_reduct"/>
</dbReference>
<dbReference type="PANTHER" id="PTHR10491:SF4">
    <property type="entry name" value="METHIONINE ADENOSYLTRANSFERASE 2 SUBUNIT BETA"/>
    <property type="match status" value="1"/>
</dbReference>
<comment type="cofactor">
    <cofactor evidence="6">
        <name>Mg(2+)</name>
        <dbReference type="ChEBI" id="CHEBI:18420"/>
    </cofactor>
    <text evidence="6">Binds 1 Mg(2+) ion per monomer.</text>
</comment>
<evidence type="ECO:0000256" key="1">
    <source>
        <dbReference type="ARBA" id="ARBA00004781"/>
    </source>
</evidence>
<dbReference type="AlphaFoldDB" id="A0A7C9RDI7"/>
<comment type="function">
    <text evidence="6">Catalyzes the reduction of dTDP-6-deoxy-L-lyxo-4-hexulose to yield dTDP-L-rhamnose.</text>
</comment>
<feature type="domain" description="RmlD-like substrate binding" evidence="7">
    <location>
        <begin position="7"/>
        <end position="299"/>
    </location>
</feature>
<evidence type="ECO:0000256" key="5">
    <source>
        <dbReference type="ARBA" id="ARBA00048200"/>
    </source>
</evidence>
<evidence type="ECO:0000256" key="2">
    <source>
        <dbReference type="ARBA" id="ARBA00010944"/>
    </source>
</evidence>
<dbReference type="InterPro" id="IPR036291">
    <property type="entry name" value="NAD(P)-bd_dom_sf"/>
</dbReference>
<dbReference type="GO" id="GO:0005829">
    <property type="term" value="C:cytosol"/>
    <property type="evidence" value="ECO:0007669"/>
    <property type="project" value="TreeGrafter"/>
</dbReference>
<organism evidence="8 9">
    <name type="scientific">Candidatus Afipia apatlaquensis</name>
    <dbReference type="NCBI Taxonomy" id="2712852"/>
    <lineage>
        <taxon>Bacteria</taxon>
        <taxon>Pseudomonadati</taxon>
        <taxon>Pseudomonadota</taxon>
        <taxon>Alphaproteobacteria</taxon>
        <taxon>Hyphomicrobiales</taxon>
        <taxon>Nitrobacteraceae</taxon>
        <taxon>Afipia</taxon>
    </lineage>
</organism>
<sequence length="305" mass="34034">MTANAPKILLLGKDSQLGWELQRSLSTIGPLVACDRQTANFENADELRFQIRHHQPAVIVNSAAYTAVDKAETERAKAHQINEIAVRILAEEASHLGAWLVHYSTDYVFDGEKASPYSVDDQPCPLNVYGQSKAAGERTIRDVGCNHLIIRTSWLYSAHGSNFPRTILRRAIERDQIEVVADSFGAPTTAHLVADTTAAMLDRLNGLSRPEELSGIYHLTASGETSWYDFAQFLLGLAHNRGLPIQANPKRVFPITSASYAAAATRPKNSRLETSLLRDRFRVHLPDWQVHARRFIEEVARSRLL</sequence>